<sequence>MTSTSLILKLLPVCIFSGPNKEQQASGQMDELIKAVYYVGESAPNPEKLHLYERMSDHFSRYNLHVKGNHVRPKKEERMKEINETKKEDGSMFKTIVVKVPTRELAENLECVLTEYFGSQECG</sequence>
<protein>
    <submittedName>
        <fullName evidence="2">SUI1 domain-containing protein</fullName>
    </submittedName>
</protein>
<name>A0AC35TJM9_9BILA</name>
<dbReference type="WBParaSite" id="RSKR_0000128500.1">
    <property type="protein sequence ID" value="RSKR_0000128500.1"/>
    <property type="gene ID" value="RSKR_0000128500"/>
</dbReference>
<proteinExistence type="predicted"/>
<evidence type="ECO:0000313" key="2">
    <source>
        <dbReference type="WBParaSite" id="RSKR_0000128500.1"/>
    </source>
</evidence>
<reference evidence="2" key="1">
    <citation type="submission" date="2016-11" db="UniProtKB">
        <authorList>
            <consortium name="WormBaseParasite"/>
        </authorList>
    </citation>
    <scope>IDENTIFICATION</scope>
    <source>
        <strain evidence="2">KR3021</strain>
    </source>
</reference>
<accession>A0AC35TJM9</accession>
<evidence type="ECO:0000313" key="1">
    <source>
        <dbReference type="Proteomes" id="UP000095286"/>
    </source>
</evidence>
<dbReference type="Proteomes" id="UP000095286">
    <property type="component" value="Unplaced"/>
</dbReference>
<organism evidence="1 2">
    <name type="scientific">Rhabditophanes sp. KR3021</name>
    <dbReference type="NCBI Taxonomy" id="114890"/>
    <lineage>
        <taxon>Eukaryota</taxon>
        <taxon>Metazoa</taxon>
        <taxon>Ecdysozoa</taxon>
        <taxon>Nematoda</taxon>
        <taxon>Chromadorea</taxon>
        <taxon>Rhabditida</taxon>
        <taxon>Tylenchina</taxon>
        <taxon>Panagrolaimomorpha</taxon>
        <taxon>Strongyloidoidea</taxon>
        <taxon>Alloionematidae</taxon>
        <taxon>Rhabditophanes</taxon>
    </lineage>
</organism>